<feature type="compositionally biased region" description="Gly residues" evidence="7">
    <location>
        <begin position="122"/>
        <end position="134"/>
    </location>
</feature>
<feature type="transmembrane region" description="Helical" evidence="8">
    <location>
        <begin position="182"/>
        <end position="206"/>
    </location>
</feature>
<feature type="transmembrane region" description="Helical" evidence="8">
    <location>
        <begin position="363"/>
        <end position="388"/>
    </location>
</feature>
<feature type="compositionally biased region" description="Basic and acidic residues" evidence="7">
    <location>
        <begin position="1"/>
        <end position="21"/>
    </location>
</feature>
<name>A0A507QU54_MONPU</name>
<feature type="transmembrane region" description="Helical" evidence="8">
    <location>
        <begin position="154"/>
        <end position="176"/>
    </location>
</feature>
<dbReference type="AlphaFoldDB" id="A0A507QU54"/>
<organism evidence="9 10">
    <name type="scientific">Monascus purpureus</name>
    <name type="common">Red mold</name>
    <name type="synonym">Monascus anka</name>
    <dbReference type="NCBI Taxonomy" id="5098"/>
    <lineage>
        <taxon>Eukaryota</taxon>
        <taxon>Fungi</taxon>
        <taxon>Dikarya</taxon>
        <taxon>Ascomycota</taxon>
        <taxon>Pezizomycotina</taxon>
        <taxon>Eurotiomycetes</taxon>
        <taxon>Eurotiomycetidae</taxon>
        <taxon>Eurotiales</taxon>
        <taxon>Aspergillaceae</taxon>
        <taxon>Monascus</taxon>
    </lineage>
</organism>
<evidence type="ECO:0000256" key="3">
    <source>
        <dbReference type="ARBA" id="ARBA00022448"/>
    </source>
</evidence>
<evidence type="ECO:0000256" key="8">
    <source>
        <dbReference type="SAM" id="Phobius"/>
    </source>
</evidence>
<feature type="transmembrane region" description="Helical" evidence="8">
    <location>
        <begin position="291"/>
        <end position="311"/>
    </location>
</feature>
<protein>
    <recommendedName>
        <fullName evidence="11">Purine-cytosine permease</fullName>
    </recommendedName>
</protein>
<dbReference type="PANTHER" id="PTHR31806:SF16">
    <property type="entry name" value="PURINE-CYTOSINE TRANSPORTER (EUROFUNG)"/>
    <property type="match status" value="1"/>
</dbReference>
<keyword evidence="4 8" id="KW-0812">Transmembrane</keyword>
<proteinExistence type="inferred from homology"/>
<dbReference type="Proteomes" id="UP000319663">
    <property type="component" value="Unassembled WGS sequence"/>
</dbReference>
<evidence type="ECO:0000313" key="10">
    <source>
        <dbReference type="Proteomes" id="UP000319663"/>
    </source>
</evidence>
<dbReference type="PANTHER" id="PTHR31806">
    <property type="entry name" value="PURINE-CYTOSINE PERMEASE FCY2-RELATED"/>
    <property type="match status" value="1"/>
</dbReference>
<comment type="subcellular location">
    <subcellularLocation>
        <location evidence="1">Membrane</location>
        <topology evidence="1">Multi-pass membrane protein</topology>
    </subcellularLocation>
</comment>
<evidence type="ECO:0000256" key="6">
    <source>
        <dbReference type="ARBA" id="ARBA00023136"/>
    </source>
</evidence>
<feature type="transmembrane region" description="Helical" evidence="8">
    <location>
        <begin position="458"/>
        <end position="479"/>
    </location>
</feature>
<reference evidence="9 10" key="1">
    <citation type="submission" date="2019-06" db="EMBL/GenBank/DDBJ databases">
        <title>Wine fermentation using esterase from Monascus purpureus.</title>
        <authorList>
            <person name="Geng C."/>
            <person name="Zhang Y."/>
        </authorList>
    </citation>
    <scope>NUCLEOTIDE SEQUENCE [LARGE SCALE GENOMIC DNA]</scope>
    <source>
        <strain evidence="9">HQ1</strain>
    </source>
</reference>
<feature type="transmembrane region" description="Helical" evidence="8">
    <location>
        <begin position="596"/>
        <end position="615"/>
    </location>
</feature>
<feature type="transmembrane region" description="Helical" evidence="8">
    <location>
        <begin position="485"/>
        <end position="507"/>
    </location>
</feature>
<evidence type="ECO:0000256" key="1">
    <source>
        <dbReference type="ARBA" id="ARBA00004141"/>
    </source>
</evidence>
<feature type="transmembrane region" description="Helical" evidence="8">
    <location>
        <begin position="227"/>
        <end position="251"/>
    </location>
</feature>
<keyword evidence="5 8" id="KW-1133">Transmembrane helix</keyword>
<feature type="transmembrane region" description="Helical" evidence="8">
    <location>
        <begin position="257"/>
        <end position="279"/>
    </location>
</feature>
<feature type="transmembrane region" description="Helical" evidence="8">
    <location>
        <begin position="408"/>
        <end position="430"/>
    </location>
</feature>
<feature type="transmembrane region" description="Helical" evidence="8">
    <location>
        <begin position="556"/>
        <end position="576"/>
    </location>
</feature>
<gene>
    <name evidence="9" type="ORF">MPDQ_000319</name>
</gene>
<evidence type="ECO:0000313" key="9">
    <source>
        <dbReference type="EMBL" id="TQB70600.1"/>
    </source>
</evidence>
<dbReference type="EMBL" id="VIFY01000102">
    <property type="protein sequence ID" value="TQB70600.1"/>
    <property type="molecule type" value="Genomic_DNA"/>
</dbReference>
<evidence type="ECO:0000256" key="5">
    <source>
        <dbReference type="ARBA" id="ARBA00022989"/>
    </source>
</evidence>
<dbReference type="OrthoDB" id="5428495at2759"/>
<dbReference type="InterPro" id="IPR001248">
    <property type="entry name" value="Pur-cyt_permease"/>
</dbReference>
<dbReference type="STRING" id="5098.A0A507QU54"/>
<keyword evidence="3" id="KW-0813">Transport</keyword>
<dbReference type="GO" id="GO:0022857">
    <property type="term" value="F:transmembrane transporter activity"/>
    <property type="evidence" value="ECO:0007669"/>
    <property type="project" value="InterPro"/>
</dbReference>
<accession>A0A507QU54</accession>
<dbReference type="GO" id="GO:0000329">
    <property type="term" value="C:fungal-type vacuole membrane"/>
    <property type="evidence" value="ECO:0007669"/>
    <property type="project" value="TreeGrafter"/>
</dbReference>
<keyword evidence="10" id="KW-1185">Reference proteome</keyword>
<evidence type="ECO:0000256" key="2">
    <source>
        <dbReference type="ARBA" id="ARBA00008974"/>
    </source>
</evidence>
<keyword evidence="6 8" id="KW-0472">Membrane</keyword>
<feature type="region of interest" description="Disordered" evidence="7">
    <location>
        <begin position="106"/>
        <end position="142"/>
    </location>
</feature>
<feature type="transmembrane region" description="Helical" evidence="8">
    <location>
        <begin position="331"/>
        <end position="351"/>
    </location>
</feature>
<dbReference type="InterPro" id="IPR026030">
    <property type="entry name" value="Pur-cyt_permease_Fcy2/21/22"/>
</dbReference>
<dbReference type="GO" id="GO:0005886">
    <property type="term" value="C:plasma membrane"/>
    <property type="evidence" value="ECO:0007669"/>
    <property type="project" value="TreeGrafter"/>
</dbReference>
<evidence type="ECO:0000256" key="7">
    <source>
        <dbReference type="SAM" id="MobiDB-lite"/>
    </source>
</evidence>
<dbReference type="Pfam" id="PF02133">
    <property type="entry name" value="Transp_cyt_pur"/>
    <property type="match status" value="1"/>
</dbReference>
<comment type="similarity">
    <text evidence="2">Belongs to the purine-cytosine permease (2.A.39) family.</text>
</comment>
<feature type="region of interest" description="Disordered" evidence="7">
    <location>
        <begin position="1"/>
        <end position="32"/>
    </location>
</feature>
<sequence length="622" mass="68599">MGSDIEKARKGREHSHFEPRANHSSAFSSGRMFIREDEVKEEGDESTINSHMLNQCTNTHLHLQTHLANAHAKPQSKFNLILDLRRRITKCIRIIRSWEETRGIDPIPLNERRGVGNQNNGNGDGNRPGHGNDGGSNNSSNGDDGMNIPFQMMLLWFSMTLATNNIIIGSLGTLVFQLGFAEAALCAVFGTILGGIGVGYMSIWGPKSGSRTLIVTRFFMGYYPSKICALLNILTNLGYSMLNCILGGQLLSKVSGGNVSVVIGIILVAVASWILATFGIRLFQFYERYSWLPQLIVLSIITGSSVSLFNFNKPLPRPQPPGTLNARCLTFFSLCLSASLAWAPIAADYYVYYPPSISTWKTFLMTLLGQTQAMIATLTLGIGLGTVISSNESWKLHYDSTPGSLLMAAYNSLGGVVGKFCAILNVVGVISNNAPGAYSMGLNFQMLGRRWDRVPRSVFAFGTTVAYTACALGGRGVLYEVFKNFLPLIGYWVVVWIVVVVEEDVLFRRPWSCRYRLRFRSGGDGHWHFQQDRNNVQHDNRDYDYDWSSWNQKDKLPVGVAATLAFLAGWVGAIVGMDQIYYAGPIARSIPGGCDLGIWFSAGFTAVTFPPLRALELMLIGR</sequence>
<comment type="caution">
    <text evidence="9">The sequence shown here is derived from an EMBL/GenBank/DDBJ whole genome shotgun (WGS) entry which is preliminary data.</text>
</comment>
<dbReference type="Gene3D" id="1.10.4160.10">
    <property type="entry name" value="Hydantoin permease"/>
    <property type="match status" value="1"/>
</dbReference>
<evidence type="ECO:0000256" key="4">
    <source>
        <dbReference type="ARBA" id="ARBA00022692"/>
    </source>
</evidence>
<evidence type="ECO:0008006" key="11">
    <source>
        <dbReference type="Google" id="ProtNLM"/>
    </source>
</evidence>